<feature type="compositionally biased region" description="Pro residues" evidence="3">
    <location>
        <begin position="75"/>
        <end position="94"/>
    </location>
</feature>
<dbReference type="PANTHER" id="PTHR10587:SF133">
    <property type="entry name" value="CHITIN DEACETYLASE 1-RELATED"/>
    <property type="match status" value="1"/>
</dbReference>
<keyword evidence="4" id="KW-0472">Membrane</keyword>
<feature type="region of interest" description="Disordered" evidence="3">
    <location>
        <begin position="52"/>
        <end position="105"/>
    </location>
</feature>
<evidence type="ECO:0000256" key="4">
    <source>
        <dbReference type="SAM" id="Phobius"/>
    </source>
</evidence>
<dbReference type="AlphaFoldDB" id="A0A1H3QQ25"/>
<name>A0A1H3QQ25_9MICO</name>
<feature type="domain" description="NodB homology" evidence="5">
    <location>
        <begin position="114"/>
        <end position="304"/>
    </location>
</feature>
<dbReference type="GO" id="GO:0016810">
    <property type="term" value="F:hydrolase activity, acting on carbon-nitrogen (but not peptide) bonds"/>
    <property type="evidence" value="ECO:0007669"/>
    <property type="project" value="InterPro"/>
</dbReference>
<dbReference type="Proteomes" id="UP000198891">
    <property type="component" value="Unassembled WGS sequence"/>
</dbReference>
<dbReference type="GO" id="GO:0005975">
    <property type="term" value="P:carbohydrate metabolic process"/>
    <property type="evidence" value="ECO:0007669"/>
    <property type="project" value="InterPro"/>
</dbReference>
<dbReference type="InterPro" id="IPR006311">
    <property type="entry name" value="TAT_signal"/>
</dbReference>
<evidence type="ECO:0000259" key="5">
    <source>
        <dbReference type="PROSITE" id="PS51677"/>
    </source>
</evidence>
<dbReference type="Gene3D" id="3.20.20.370">
    <property type="entry name" value="Glycoside hydrolase/deacetylase"/>
    <property type="match status" value="1"/>
</dbReference>
<protein>
    <submittedName>
        <fullName evidence="6">Peptidoglycan/xylan/chitin deacetylase, PgdA/CDA1 family</fullName>
    </submittedName>
</protein>
<evidence type="ECO:0000256" key="1">
    <source>
        <dbReference type="ARBA" id="ARBA00022723"/>
    </source>
</evidence>
<keyword evidence="4" id="KW-0812">Transmembrane</keyword>
<reference evidence="6 7" key="1">
    <citation type="submission" date="2016-10" db="EMBL/GenBank/DDBJ databases">
        <authorList>
            <person name="de Groot N.N."/>
        </authorList>
    </citation>
    <scope>NUCLEOTIDE SEQUENCE [LARGE SCALE GENOMIC DNA]</scope>
    <source>
        <strain evidence="6 7">CGMCC 4.3491</strain>
    </source>
</reference>
<dbReference type="OrthoDB" id="9763050at2"/>
<dbReference type="EMBL" id="FNPZ01000002">
    <property type="protein sequence ID" value="SDZ15440.1"/>
    <property type="molecule type" value="Genomic_DNA"/>
</dbReference>
<dbReference type="InterPro" id="IPR050248">
    <property type="entry name" value="Polysacc_deacetylase_ArnD"/>
</dbReference>
<dbReference type="PROSITE" id="PS51677">
    <property type="entry name" value="NODB"/>
    <property type="match status" value="1"/>
</dbReference>
<dbReference type="PROSITE" id="PS51318">
    <property type="entry name" value="TAT"/>
    <property type="match status" value="1"/>
</dbReference>
<dbReference type="InterPro" id="IPR002509">
    <property type="entry name" value="NODB_dom"/>
</dbReference>
<organism evidence="6 7">
    <name type="scientific">Herbiconiux ginsengi</name>
    <dbReference type="NCBI Taxonomy" id="381665"/>
    <lineage>
        <taxon>Bacteria</taxon>
        <taxon>Bacillati</taxon>
        <taxon>Actinomycetota</taxon>
        <taxon>Actinomycetes</taxon>
        <taxon>Micrococcales</taxon>
        <taxon>Microbacteriaceae</taxon>
        <taxon>Herbiconiux</taxon>
    </lineage>
</organism>
<evidence type="ECO:0000313" key="6">
    <source>
        <dbReference type="EMBL" id="SDZ15440.1"/>
    </source>
</evidence>
<dbReference type="InterPro" id="IPR011330">
    <property type="entry name" value="Glyco_hydro/deAcase_b/a-brl"/>
</dbReference>
<feature type="transmembrane region" description="Helical" evidence="4">
    <location>
        <begin position="28"/>
        <end position="52"/>
    </location>
</feature>
<evidence type="ECO:0000256" key="3">
    <source>
        <dbReference type="SAM" id="MobiDB-lite"/>
    </source>
</evidence>
<evidence type="ECO:0000256" key="2">
    <source>
        <dbReference type="ARBA" id="ARBA00022801"/>
    </source>
</evidence>
<dbReference type="SUPFAM" id="SSF88713">
    <property type="entry name" value="Glycoside hydrolase/deacetylase"/>
    <property type="match status" value="1"/>
</dbReference>
<evidence type="ECO:0000313" key="7">
    <source>
        <dbReference type="Proteomes" id="UP000198891"/>
    </source>
</evidence>
<dbReference type="CDD" id="cd10917">
    <property type="entry name" value="CE4_NodB_like_6s_7s"/>
    <property type="match status" value="1"/>
</dbReference>
<dbReference type="STRING" id="381665.SAMN05216554_2670"/>
<dbReference type="Pfam" id="PF01522">
    <property type="entry name" value="Polysacc_deac_1"/>
    <property type="match status" value="1"/>
</dbReference>
<dbReference type="PANTHER" id="PTHR10587">
    <property type="entry name" value="GLYCOSYL TRANSFERASE-RELATED"/>
    <property type="match status" value="1"/>
</dbReference>
<gene>
    <name evidence="6" type="ORF">SAMN05216554_2670</name>
</gene>
<keyword evidence="4" id="KW-1133">Transmembrane helix</keyword>
<keyword evidence="2" id="KW-0378">Hydrolase</keyword>
<dbReference type="GO" id="GO:0016020">
    <property type="term" value="C:membrane"/>
    <property type="evidence" value="ECO:0007669"/>
    <property type="project" value="TreeGrafter"/>
</dbReference>
<accession>A0A1H3QQ25</accession>
<keyword evidence="7" id="KW-1185">Reference proteome</keyword>
<proteinExistence type="predicted"/>
<keyword evidence="1" id="KW-0479">Metal-binding</keyword>
<dbReference type="GO" id="GO:0046872">
    <property type="term" value="F:metal ion binding"/>
    <property type="evidence" value="ECO:0007669"/>
    <property type="project" value="UniProtKB-KW"/>
</dbReference>
<sequence>MSTGGDRTTVAPRHARARRAPVLVDRRVFLGVLGVGVLAGGSAILAVSGAAAPQARTAPPTPSATPRPTSSATPTPSPTPTPTPTPTPAAPALPPLEKIPLPGGSLTGLPGDGDLLAWTVDDGSNADVIRLYTEFAERSGTRLTFFVNGTYPGWTQHADLLRPLVQSGQIQLGNHTFDHVDLTKLSDADVLDQLQRNHGFLQSTYGIDARPYFRPPYGYHDDRVDALAASIGYTCPVLWYGSLSDSGLITEQQVVDFATQWFLPQHIVIGHLNYLPVTNVFPQLQGIIAERGLRTVTLDDVFLR</sequence>